<evidence type="ECO:0000256" key="1">
    <source>
        <dbReference type="ARBA" id="ARBA00004871"/>
    </source>
</evidence>
<dbReference type="UniPathway" id="UPA00053">
    <property type="reaction ID" value="UER00087"/>
</dbReference>
<dbReference type="RefSeq" id="WP_194536812.1">
    <property type="nucleotide sequence ID" value="NZ_JACEFB010000002.1"/>
</dbReference>
<feature type="binding site" evidence="8">
    <location>
        <begin position="357"/>
        <end position="361"/>
    </location>
    <ligand>
        <name>NADP(+)</name>
        <dbReference type="ChEBI" id="CHEBI:58349"/>
    </ligand>
</feature>
<evidence type="ECO:0000256" key="5">
    <source>
        <dbReference type="ARBA" id="ARBA00023002"/>
    </source>
</evidence>
<dbReference type="SUPFAM" id="SSF51569">
    <property type="entry name" value="Aldolase"/>
    <property type="match status" value="1"/>
</dbReference>
<keyword evidence="4 8" id="KW-0521">NADP</keyword>
<dbReference type="EMBL" id="JACEFB010000002">
    <property type="protein sequence ID" value="MBA2225383.1"/>
    <property type="molecule type" value="Genomic_DNA"/>
</dbReference>
<feature type="binding site" evidence="8">
    <location>
        <begin position="236"/>
        <end position="238"/>
    </location>
    <ligand>
        <name>shikimate</name>
        <dbReference type="ChEBI" id="CHEBI:36208"/>
    </ligand>
</feature>
<dbReference type="GO" id="GO:0005829">
    <property type="term" value="C:cytosol"/>
    <property type="evidence" value="ECO:0007669"/>
    <property type="project" value="TreeGrafter"/>
</dbReference>
<dbReference type="GO" id="GO:0019632">
    <property type="term" value="P:shikimate metabolic process"/>
    <property type="evidence" value="ECO:0007669"/>
    <property type="project" value="InterPro"/>
</dbReference>
<comment type="function">
    <text evidence="8">Involved in the biosynthesis of the chorismate, which leads to the biosynthesis of aromatic amino acids. Catalyzes the reversible NADPH linked reduction of 3-dehydroshikimate (DHSA) to yield shikimate (SA).</text>
</comment>
<dbReference type="SUPFAM" id="SSF51735">
    <property type="entry name" value="NAD(P)-binding Rossmann-fold domains"/>
    <property type="match status" value="1"/>
</dbReference>
<comment type="similarity">
    <text evidence="8">Belongs to the shikimate dehydrogenase family.</text>
</comment>
<dbReference type="GO" id="GO:0004764">
    <property type="term" value="F:shikimate 3-dehydrogenase (NADP+) activity"/>
    <property type="evidence" value="ECO:0007669"/>
    <property type="project" value="UniProtKB-UniRule"/>
</dbReference>
<evidence type="ECO:0000256" key="7">
    <source>
        <dbReference type="ARBA" id="ARBA00049442"/>
    </source>
</evidence>
<accession>A0A7V9AAU6</accession>
<keyword evidence="14" id="KW-1185">Reference proteome</keyword>
<feature type="binding site" evidence="8">
    <location>
        <position position="465"/>
    </location>
    <ligand>
        <name>NADP(+)</name>
        <dbReference type="ChEBI" id="CHEBI:58349"/>
    </ligand>
</feature>
<feature type="binding site" evidence="8">
    <location>
        <position position="283"/>
    </location>
    <ligand>
        <name>shikimate</name>
        <dbReference type="ChEBI" id="CHEBI:36208"/>
    </ligand>
</feature>
<dbReference type="Pfam" id="PF18317">
    <property type="entry name" value="SDH_C"/>
    <property type="match status" value="1"/>
</dbReference>
<organism evidence="13 14">
    <name type="scientific">Thermogemmata fonticola</name>
    <dbReference type="NCBI Taxonomy" id="2755323"/>
    <lineage>
        <taxon>Bacteria</taxon>
        <taxon>Pseudomonadati</taxon>
        <taxon>Planctomycetota</taxon>
        <taxon>Planctomycetia</taxon>
        <taxon>Gemmatales</taxon>
        <taxon>Gemmataceae</taxon>
        <taxon>Thermogemmata</taxon>
    </lineage>
</organism>
<feature type="binding site" evidence="8">
    <location>
        <position position="444"/>
    </location>
    <ligand>
        <name>shikimate</name>
        <dbReference type="ChEBI" id="CHEBI:36208"/>
    </ligand>
</feature>
<keyword evidence="3 8" id="KW-0028">Amino-acid biosynthesis</keyword>
<evidence type="ECO:0000313" key="13">
    <source>
        <dbReference type="EMBL" id="MBA2225383.1"/>
    </source>
</evidence>
<feature type="binding site" evidence="8">
    <location>
        <position position="308"/>
    </location>
    <ligand>
        <name>shikimate</name>
        <dbReference type="ChEBI" id="CHEBI:36208"/>
    </ligand>
</feature>
<evidence type="ECO:0000256" key="3">
    <source>
        <dbReference type="ARBA" id="ARBA00022605"/>
    </source>
</evidence>
<dbReference type="InterPro" id="IPR036291">
    <property type="entry name" value="NAD(P)-bd_dom_sf"/>
</dbReference>
<protein>
    <recommendedName>
        <fullName evidence="2 8">Shikimate dehydrogenase (NADP(+))</fullName>
        <shortName evidence="8">SDH</shortName>
        <ecNumber evidence="2 8">1.1.1.25</ecNumber>
    </recommendedName>
</protein>
<dbReference type="InterPro" id="IPR041121">
    <property type="entry name" value="SDH_C"/>
</dbReference>
<dbReference type="PANTHER" id="PTHR21089">
    <property type="entry name" value="SHIKIMATE DEHYDROGENASE"/>
    <property type="match status" value="1"/>
</dbReference>
<sequence>MYPDRVLVVIGRTRHKMVVAELQEAVKRGAKFIELRLDFLAKAVEFKRLTPYKQCAWVATLRRPADGGRFTGTENERQMILRQAIVSGAFEWVDLETDIASTIPRYGSVKRIISYHNVSETPAALEDIYAGMLKQDGDVYKIAVAAQRPEDVARVLKLQQSAPKPTVAFCLGDIGQPSRFLSLRWGAPWIYAAFNKERGIAPGLPNWDEFRYNYPVATLQRNTRVFGVLGDPVDHSLSPLLHNQLFRRMGVDAIYLPFRVPKGMLAEALQAYGSVPVSGYSVTIPHKEMAATLAREKQTEVEVTAAANTLVRRSDGQFVAYNTDYSAAVESLRAHFQERAKDGPVPQFGQLTFLILGAGGVARAIAHALHREGAHLTITSRTYERAQRLAEEVHCRVVDWQARHSVSCDVLINCTPVGMHPNVDEAPIHFSFLNPGMTVFDTIYRPETTLLIREARSRGCHTITGVDMFVRQAARQFELFTGLTPDLELMRDIVRRALSPLTHAFDEPIGSAAPSTTAPSSAEKPDSTG</sequence>
<dbReference type="InterPro" id="IPR013708">
    <property type="entry name" value="Shikimate_DH-bd_N"/>
</dbReference>
<dbReference type="CDD" id="cd00502">
    <property type="entry name" value="DHQase_I"/>
    <property type="match status" value="1"/>
</dbReference>
<dbReference type="Pfam" id="PF01488">
    <property type="entry name" value="Shikimate_DH"/>
    <property type="match status" value="1"/>
</dbReference>
<name>A0A7V9AAU6_9BACT</name>
<dbReference type="Pfam" id="PF08501">
    <property type="entry name" value="Shikimate_dh_N"/>
    <property type="match status" value="1"/>
</dbReference>
<evidence type="ECO:0000256" key="6">
    <source>
        <dbReference type="ARBA" id="ARBA00023141"/>
    </source>
</evidence>
<feature type="binding site" evidence="8">
    <location>
        <position position="472"/>
    </location>
    <ligand>
        <name>shikimate</name>
        <dbReference type="ChEBI" id="CHEBI:36208"/>
    </ligand>
</feature>
<dbReference type="Proteomes" id="UP000542342">
    <property type="component" value="Unassembled WGS sequence"/>
</dbReference>
<dbReference type="GO" id="GO:0003855">
    <property type="term" value="F:3-dehydroquinate dehydratase activity"/>
    <property type="evidence" value="ECO:0007669"/>
    <property type="project" value="InterPro"/>
</dbReference>
<keyword evidence="5 8" id="KW-0560">Oxidoreductase</keyword>
<dbReference type="InterPro" id="IPR046346">
    <property type="entry name" value="Aminoacid_DH-like_N_sf"/>
</dbReference>
<reference evidence="13 14" key="1">
    <citation type="submission" date="2020-07" db="EMBL/GenBank/DDBJ databases">
        <title>Thermogemmata thermophila gen. nov., sp. nov., a novel moderate thermophilic planctomycete from a Kamchatka hot spring.</title>
        <authorList>
            <person name="Elcheninov A.G."/>
            <person name="Podosokorskaya O.A."/>
            <person name="Kovaleva O.L."/>
            <person name="Novikov A."/>
            <person name="Bonch-Osmolovskaya E.A."/>
            <person name="Toshchakov S.V."/>
            <person name="Kublanov I.V."/>
        </authorList>
    </citation>
    <scope>NUCLEOTIDE SEQUENCE [LARGE SCALE GENOMIC DNA]</scope>
    <source>
        <strain evidence="13 14">2918</strain>
    </source>
</reference>
<evidence type="ECO:0000259" key="10">
    <source>
        <dbReference type="Pfam" id="PF01488"/>
    </source>
</evidence>
<gene>
    <name evidence="8 13" type="primary">aroE</name>
    <name evidence="13" type="ORF">H0921_04305</name>
</gene>
<dbReference type="SUPFAM" id="SSF53223">
    <property type="entry name" value="Aminoacid dehydrogenase-like, N-terminal domain"/>
    <property type="match status" value="1"/>
</dbReference>
<comment type="caution">
    <text evidence="13">The sequence shown here is derived from an EMBL/GenBank/DDBJ whole genome shotgun (WGS) entry which is preliminary data.</text>
</comment>
<feature type="domain" description="Quinate/shikimate 5-dehydrogenase/glutamyl-tRNA reductase" evidence="10">
    <location>
        <begin position="347"/>
        <end position="414"/>
    </location>
</feature>
<feature type="domain" description="SDH C-terminal" evidence="12">
    <location>
        <begin position="465"/>
        <end position="495"/>
    </location>
</feature>
<feature type="compositionally biased region" description="Low complexity" evidence="9">
    <location>
        <begin position="511"/>
        <end position="522"/>
    </location>
</feature>
<evidence type="ECO:0000256" key="2">
    <source>
        <dbReference type="ARBA" id="ARBA00012962"/>
    </source>
</evidence>
<evidence type="ECO:0000313" key="14">
    <source>
        <dbReference type="Proteomes" id="UP000542342"/>
    </source>
</evidence>
<comment type="caution">
    <text evidence="8">Lacks conserved residue(s) required for the propagation of feature annotation.</text>
</comment>
<dbReference type="InterPro" id="IPR013785">
    <property type="entry name" value="Aldolase_TIM"/>
</dbReference>
<dbReference type="NCBIfam" id="TIGR00507">
    <property type="entry name" value="aroE"/>
    <property type="match status" value="1"/>
</dbReference>
<dbReference type="InterPro" id="IPR006151">
    <property type="entry name" value="Shikm_DH/Glu-tRNA_Rdtase"/>
</dbReference>
<feature type="binding site" evidence="8">
    <location>
        <position position="324"/>
    </location>
    <ligand>
        <name>shikimate</name>
        <dbReference type="ChEBI" id="CHEBI:36208"/>
    </ligand>
</feature>
<feature type="domain" description="Shikimate dehydrogenase substrate binding N-terminal" evidence="11">
    <location>
        <begin position="228"/>
        <end position="310"/>
    </location>
</feature>
<dbReference type="EC" id="1.1.1.25" evidence="2 8"/>
<dbReference type="InterPro" id="IPR011342">
    <property type="entry name" value="Shikimate_DH"/>
</dbReference>
<dbReference type="Gene3D" id="3.20.20.70">
    <property type="entry name" value="Aldolase class I"/>
    <property type="match status" value="1"/>
</dbReference>
<feature type="region of interest" description="Disordered" evidence="9">
    <location>
        <begin position="506"/>
        <end position="529"/>
    </location>
</feature>
<proteinExistence type="inferred from homology"/>
<comment type="catalytic activity">
    <reaction evidence="7 8">
        <text>shikimate + NADP(+) = 3-dehydroshikimate + NADPH + H(+)</text>
        <dbReference type="Rhea" id="RHEA:17737"/>
        <dbReference type="ChEBI" id="CHEBI:15378"/>
        <dbReference type="ChEBI" id="CHEBI:16630"/>
        <dbReference type="ChEBI" id="CHEBI:36208"/>
        <dbReference type="ChEBI" id="CHEBI:57783"/>
        <dbReference type="ChEBI" id="CHEBI:58349"/>
        <dbReference type="EC" id="1.1.1.25"/>
    </reaction>
</comment>
<feature type="active site" description="Proton acceptor" evidence="8">
    <location>
        <position position="287"/>
    </location>
</feature>
<evidence type="ECO:0000256" key="4">
    <source>
        <dbReference type="ARBA" id="ARBA00022857"/>
    </source>
</evidence>
<comment type="pathway">
    <text evidence="1 8">Metabolic intermediate biosynthesis; chorismate biosynthesis; chorismate from D-erythrose 4-phosphate and phosphoenolpyruvate: step 4/7.</text>
</comment>
<dbReference type="AlphaFoldDB" id="A0A7V9AAU6"/>
<evidence type="ECO:0000256" key="8">
    <source>
        <dbReference type="HAMAP-Rule" id="MF_00222"/>
    </source>
</evidence>
<dbReference type="InterPro" id="IPR022893">
    <property type="entry name" value="Shikimate_DH_fam"/>
</dbReference>
<evidence type="ECO:0000259" key="11">
    <source>
        <dbReference type="Pfam" id="PF08501"/>
    </source>
</evidence>
<evidence type="ECO:0000256" key="9">
    <source>
        <dbReference type="SAM" id="MobiDB-lite"/>
    </source>
</evidence>
<dbReference type="PANTHER" id="PTHR21089:SF1">
    <property type="entry name" value="BIFUNCTIONAL 3-DEHYDROQUINATE DEHYDRATASE_SHIKIMATE DEHYDROGENASE, CHLOROPLASTIC"/>
    <property type="match status" value="1"/>
</dbReference>
<dbReference type="CDD" id="cd01065">
    <property type="entry name" value="NAD_bind_Shikimate_DH"/>
    <property type="match status" value="1"/>
</dbReference>
<dbReference type="GO" id="GO:0009073">
    <property type="term" value="P:aromatic amino acid family biosynthetic process"/>
    <property type="evidence" value="ECO:0007669"/>
    <property type="project" value="UniProtKB-KW"/>
</dbReference>
<dbReference type="GO" id="GO:0009423">
    <property type="term" value="P:chorismate biosynthetic process"/>
    <property type="evidence" value="ECO:0007669"/>
    <property type="project" value="UniProtKB-UniRule"/>
</dbReference>
<dbReference type="Pfam" id="PF01487">
    <property type="entry name" value="DHquinase_I"/>
    <property type="match status" value="1"/>
</dbReference>
<keyword evidence="6 8" id="KW-0057">Aromatic amino acid biosynthesis</keyword>
<dbReference type="HAMAP" id="MF_00222">
    <property type="entry name" value="Shikimate_DH_AroE"/>
    <property type="match status" value="1"/>
</dbReference>
<dbReference type="Gene3D" id="3.40.50.10860">
    <property type="entry name" value="Leucine Dehydrogenase, chain A, domain 1"/>
    <property type="match status" value="1"/>
</dbReference>
<dbReference type="GO" id="GO:0008652">
    <property type="term" value="P:amino acid biosynthetic process"/>
    <property type="evidence" value="ECO:0007669"/>
    <property type="project" value="UniProtKB-KW"/>
</dbReference>
<dbReference type="Gene3D" id="3.40.50.720">
    <property type="entry name" value="NAD(P)-binding Rossmann-like Domain"/>
    <property type="match status" value="1"/>
</dbReference>
<evidence type="ECO:0000259" key="12">
    <source>
        <dbReference type="Pfam" id="PF18317"/>
    </source>
</evidence>
<dbReference type="InterPro" id="IPR001381">
    <property type="entry name" value="DHquinase_I"/>
</dbReference>
<comment type="subunit">
    <text evidence="8">Homodimer.</text>
</comment>
<dbReference type="GO" id="GO:0050661">
    <property type="term" value="F:NADP binding"/>
    <property type="evidence" value="ECO:0007669"/>
    <property type="project" value="InterPro"/>
</dbReference>
<feature type="binding site" evidence="8">
    <location>
        <position position="442"/>
    </location>
    <ligand>
        <name>NADP(+)</name>
        <dbReference type="ChEBI" id="CHEBI:58349"/>
    </ligand>
</feature>